<gene>
    <name evidence="3" type="ORF">PS273GM_13625</name>
</gene>
<dbReference type="GO" id="GO:0050568">
    <property type="term" value="F:protein-glutamine glutaminase activity"/>
    <property type="evidence" value="ECO:0007669"/>
    <property type="project" value="InterPro"/>
</dbReference>
<dbReference type="SUPFAM" id="SSF64438">
    <property type="entry name" value="CNF1/YfiH-like putative cysteine hydrolases"/>
    <property type="match status" value="1"/>
</dbReference>
<dbReference type="RefSeq" id="WP_064481655.1">
    <property type="nucleotide sequence ID" value="NZ_CP015641.1"/>
</dbReference>
<dbReference type="InterPro" id="IPR005659">
    <property type="entry name" value="Chemorcpt_Glu_NH3ase_CheD"/>
</dbReference>
<proteinExistence type="predicted"/>
<dbReference type="CDD" id="cd16352">
    <property type="entry name" value="CheD"/>
    <property type="match status" value="1"/>
</dbReference>
<evidence type="ECO:0000256" key="2">
    <source>
        <dbReference type="ARBA" id="ARBA00022801"/>
    </source>
</evidence>
<dbReference type="Proteomes" id="UP000077787">
    <property type="component" value="Chromosome"/>
</dbReference>
<dbReference type="Pfam" id="PF03975">
    <property type="entry name" value="CheD"/>
    <property type="match status" value="1"/>
</dbReference>
<sequence length="159" mass="17714">MTAPRFLMPGEYLFGQHPDPVVTLLGSCVAVVLWHPRRRLLAVSHFVVPGGAFERDDTRSGEAVFARLQQDMVRHCTAPDDYRKGIYGGGTCLQPGRPGSLQIGLKNIAFAREQFDRLGWRVDDQQVGGMGYRRLTLDGRDGQWVCQSFTATNPLEHTA</sequence>
<organism evidence="3 4">
    <name type="scientific">Stutzerimonas stutzeri</name>
    <name type="common">Pseudomonas stutzeri</name>
    <dbReference type="NCBI Taxonomy" id="316"/>
    <lineage>
        <taxon>Bacteria</taxon>
        <taxon>Pseudomonadati</taxon>
        <taxon>Pseudomonadota</taxon>
        <taxon>Gammaproteobacteria</taxon>
        <taxon>Pseudomonadales</taxon>
        <taxon>Pseudomonadaceae</taxon>
        <taxon>Stutzerimonas</taxon>
    </lineage>
</organism>
<accession>A0A172WRN2</accession>
<dbReference type="AlphaFoldDB" id="A0A172WRN2"/>
<evidence type="ECO:0008006" key="5">
    <source>
        <dbReference type="Google" id="ProtNLM"/>
    </source>
</evidence>
<evidence type="ECO:0000256" key="1">
    <source>
        <dbReference type="ARBA" id="ARBA00022500"/>
    </source>
</evidence>
<name>A0A172WRN2_STUST</name>
<protein>
    <recommendedName>
        <fullName evidence="5">Chemotaxis protein</fullName>
    </recommendedName>
</protein>
<evidence type="ECO:0000313" key="4">
    <source>
        <dbReference type="Proteomes" id="UP000077787"/>
    </source>
</evidence>
<dbReference type="PANTHER" id="PTHR35147">
    <property type="entry name" value="CHEMORECEPTOR GLUTAMINE DEAMIDASE CHED-RELATED"/>
    <property type="match status" value="1"/>
</dbReference>
<dbReference type="GO" id="GO:0006935">
    <property type="term" value="P:chemotaxis"/>
    <property type="evidence" value="ECO:0007669"/>
    <property type="project" value="UniProtKB-KW"/>
</dbReference>
<dbReference type="EMBL" id="CP015641">
    <property type="protein sequence ID" value="ANF26113.1"/>
    <property type="molecule type" value="Genomic_DNA"/>
</dbReference>
<reference evidence="3 4" key="1">
    <citation type="submission" date="2016-05" db="EMBL/GenBank/DDBJ databases">
        <title>Genome sequence of Pseudomonas stutzeri 273 and identification of the exopolysaccharide biosynthesis locus.</title>
        <authorList>
            <person name="Wu S."/>
            <person name="Sun C."/>
        </authorList>
    </citation>
    <scope>NUCLEOTIDE SEQUENCE [LARGE SCALE GENOMIC DNA]</scope>
    <source>
        <strain evidence="3 4">273</strain>
    </source>
</reference>
<keyword evidence="1" id="KW-0145">Chemotaxis</keyword>
<dbReference type="OrthoDB" id="9807202at2"/>
<dbReference type="Gene3D" id="3.30.1330.200">
    <property type="match status" value="1"/>
</dbReference>
<dbReference type="InterPro" id="IPR011324">
    <property type="entry name" value="Cytotoxic_necrot_fac-like_cat"/>
</dbReference>
<dbReference type="InterPro" id="IPR038592">
    <property type="entry name" value="CheD-like_sf"/>
</dbReference>
<dbReference type="PANTHER" id="PTHR35147:SF3">
    <property type="entry name" value="CHEMORECEPTOR GLUTAMINE DEAMIDASE CHED 1-RELATED"/>
    <property type="match status" value="1"/>
</dbReference>
<keyword evidence="2" id="KW-0378">Hydrolase</keyword>
<evidence type="ECO:0000313" key="3">
    <source>
        <dbReference type="EMBL" id="ANF26113.1"/>
    </source>
</evidence>